<accession>A0AAW0NWV2</accession>
<dbReference type="Proteomes" id="UP001460270">
    <property type="component" value="Unassembled WGS sequence"/>
</dbReference>
<reference evidence="2" key="1">
    <citation type="submission" date="2024-04" db="EMBL/GenBank/DDBJ databases">
        <title>Salinicola lusitanus LLJ914,a marine bacterium isolated from the Okinawa Trough.</title>
        <authorList>
            <person name="Li J."/>
        </authorList>
    </citation>
    <scope>NUCLEOTIDE SEQUENCE [LARGE SCALE GENOMIC DNA]</scope>
</reference>
<name>A0AAW0NWV2_9GOBI</name>
<comment type="caution">
    <text evidence="1">The sequence shown here is derived from an EMBL/GenBank/DDBJ whole genome shotgun (WGS) entry which is preliminary data.</text>
</comment>
<sequence>MNQWAVISVLLERLASPLNPPCTTAPHKHPEPKQQARELLTNWCERQTKQQQQREKCRLSDKGVFPRPDPEFLCDKYGAMGTLCRSTKVSVPLNCMCRVVER</sequence>
<evidence type="ECO:0000313" key="2">
    <source>
        <dbReference type="Proteomes" id="UP001460270"/>
    </source>
</evidence>
<gene>
    <name evidence="1" type="ORF">WMY93_014408</name>
</gene>
<keyword evidence="2" id="KW-1185">Reference proteome</keyword>
<organism evidence="1 2">
    <name type="scientific">Mugilogobius chulae</name>
    <name type="common">yellowstripe goby</name>
    <dbReference type="NCBI Taxonomy" id="88201"/>
    <lineage>
        <taxon>Eukaryota</taxon>
        <taxon>Metazoa</taxon>
        <taxon>Chordata</taxon>
        <taxon>Craniata</taxon>
        <taxon>Vertebrata</taxon>
        <taxon>Euteleostomi</taxon>
        <taxon>Actinopterygii</taxon>
        <taxon>Neopterygii</taxon>
        <taxon>Teleostei</taxon>
        <taxon>Neoteleostei</taxon>
        <taxon>Acanthomorphata</taxon>
        <taxon>Gobiaria</taxon>
        <taxon>Gobiiformes</taxon>
        <taxon>Gobioidei</taxon>
        <taxon>Gobiidae</taxon>
        <taxon>Gobionellinae</taxon>
        <taxon>Mugilogobius</taxon>
    </lineage>
</organism>
<protein>
    <submittedName>
        <fullName evidence="1">Uncharacterized protein</fullName>
    </submittedName>
</protein>
<dbReference type="AlphaFoldDB" id="A0AAW0NWV2"/>
<proteinExistence type="predicted"/>
<dbReference type="EMBL" id="JBBPFD010000010">
    <property type="protein sequence ID" value="KAK7909724.1"/>
    <property type="molecule type" value="Genomic_DNA"/>
</dbReference>
<evidence type="ECO:0000313" key="1">
    <source>
        <dbReference type="EMBL" id="KAK7909724.1"/>
    </source>
</evidence>